<dbReference type="InterPro" id="IPR047276">
    <property type="entry name" value="KH-I_NOVA_rpt2"/>
</dbReference>
<accession>A0A0G4EQI0</accession>
<dbReference type="SUPFAM" id="SSF54791">
    <property type="entry name" value="Eukaryotic type KH-domain (KH-domain type I)"/>
    <property type="match status" value="4"/>
</dbReference>
<dbReference type="GO" id="GO:0003723">
    <property type="term" value="F:RNA binding"/>
    <property type="evidence" value="ECO:0007669"/>
    <property type="project" value="UniProtKB-UniRule"/>
</dbReference>
<dbReference type="EMBL" id="CDMY01000281">
    <property type="protein sequence ID" value="CEL99488.1"/>
    <property type="molecule type" value="Genomic_DNA"/>
</dbReference>
<protein>
    <recommendedName>
        <fullName evidence="4">K Homology domain-containing protein</fullName>
    </recommendedName>
</protein>
<dbReference type="Pfam" id="PF00013">
    <property type="entry name" value="KH_1"/>
    <property type="match status" value="4"/>
</dbReference>
<dbReference type="Gene3D" id="3.30.1370.10">
    <property type="entry name" value="K Homology domain, type 1"/>
    <property type="match status" value="4"/>
</dbReference>
<proteinExistence type="predicted"/>
<feature type="domain" description="K Homology" evidence="4">
    <location>
        <begin position="464"/>
        <end position="535"/>
    </location>
</feature>
<keyword evidence="6" id="KW-1185">Reference proteome</keyword>
<dbReference type="CDD" id="cd22460">
    <property type="entry name" value="KH-I_PEPPER_rpt2_like"/>
    <property type="match status" value="1"/>
</dbReference>
<evidence type="ECO:0000256" key="1">
    <source>
        <dbReference type="ARBA" id="ARBA00022737"/>
    </source>
</evidence>
<evidence type="ECO:0000313" key="5">
    <source>
        <dbReference type="EMBL" id="CEL99488.1"/>
    </source>
</evidence>
<dbReference type="InterPro" id="IPR004088">
    <property type="entry name" value="KH_dom_type_1"/>
</dbReference>
<dbReference type="CDD" id="cd22436">
    <property type="entry name" value="KH-I_NOVA_rpt2"/>
    <property type="match status" value="1"/>
</dbReference>
<feature type="compositionally biased region" description="Basic and acidic residues" evidence="3">
    <location>
        <begin position="41"/>
        <end position="76"/>
    </location>
</feature>
<name>A0A0G4EQI0_VITBC</name>
<dbReference type="PROSITE" id="PS50084">
    <property type="entry name" value="KH_TYPE_1"/>
    <property type="match status" value="4"/>
</dbReference>
<feature type="compositionally biased region" description="Polar residues" evidence="3">
    <location>
        <begin position="173"/>
        <end position="189"/>
    </location>
</feature>
<dbReference type="InParanoid" id="A0A0G4EQI0"/>
<feature type="domain" description="K Homology" evidence="4">
    <location>
        <begin position="217"/>
        <end position="287"/>
    </location>
</feature>
<organism evidence="5 6">
    <name type="scientific">Vitrella brassicaformis (strain CCMP3155)</name>
    <dbReference type="NCBI Taxonomy" id="1169540"/>
    <lineage>
        <taxon>Eukaryota</taxon>
        <taxon>Sar</taxon>
        <taxon>Alveolata</taxon>
        <taxon>Colpodellida</taxon>
        <taxon>Vitrellaceae</taxon>
        <taxon>Vitrella</taxon>
    </lineage>
</organism>
<feature type="compositionally biased region" description="Low complexity" evidence="3">
    <location>
        <begin position="24"/>
        <end position="36"/>
    </location>
</feature>
<dbReference type="AlphaFoldDB" id="A0A0G4EQI0"/>
<dbReference type="PhylomeDB" id="A0A0G4EQI0"/>
<evidence type="ECO:0000256" key="2">
    <source>
        <dbReference type="PROSITE-ProRule" id="PRU00117"/>
    </source>
</evidence>
<evidence type="ECO:0000313" key="6">
    <source>
        <dbReference type="Proteomes" id="UP000041254"/>
    </source>
</evidence>
<dbReference type="STRING" id="1169540.A0A0G4EQI0"/>
<feature type="domain" description="K Homology" evidence="4">
    <location>
        <begin position="79"/>
        <end position="164"/>
    </location>
</feature>
<dbReference type="CDD" id="cd00105">
    <property type="entry name" value="KH-I"/>
    <property type="match status" value="1"/>
</dbReference>
<keyword evidence="1" id="KW-0677">Repeat</keyword>
<dbReference type="InterPro" id="IPR004087">
    <property type="entry name" value="KH_dom"/>
</dbReference>
<dbReference type="VEuPathDB" id="CryptoDB:Vbra_12598"/>
<sequence>MSSSPPSAPLAAGGGAGMGEEDAGAQASNGAAANNALDEGSMDKSTAETPTHHDVSKSPPSHHDDPGESDSVERERREGMVPYRLLVPSESVGFIVGSKGAVVRQIKEQSGADILVLEREVQARIIAQHHALGTVSPHQEKVVRITGSTQQKERALALVLKRLKQLGRRELSHSSTPHTLTVPSDSADSTRYGRGDSSTLVLDSLQDLHLEEEDGAHASTFYFVVPDAACSAIIGVRGATIKSISVEACADIQIARDLFGVSDRRISVTGRIPAVVAAMTAVNNILADLLAGGRITREDLNPTKFPSVSPVSVSSGMRQVTPPSYPGIQMGMGGHPSSQPAGPGPLPNGFLSAAGGAGQPPTPIVAAHPLASGNIVATRLHPSWKSNVIAKLVVTKEETGWIVGKQGAHIKQVRSESTATVEIGDGPVPPCDPGDKVIDVMGTWQAMSKALHMLCQCLETRNSPTPTLRLLLPSMVFPHLIGRSGSQVQSIQRLSGASIQKGEQRESSTDERILTITGPPLARAKACQIVYEMLQERSIDEGSGIVTSPSPPPGPAMAGQLHPAMLQGAYGAGGGVGGAAGDAAAFSQIQPDHFMLMANSISGLSRGNPPLSMRPTTMHVLFPWNGASALWAPHPSDPAAASTVGPPTTTLAYIMSRTGAELTVNRQPVIGGGSGGSFAVVSIRGTAFSNAMAFLLLQEKYLELSS</sequence>
<evidence type="ECO:0000256" key="3">
    <source>
        <dbReference type="SAM" id="MobiDB-lite"/>
    </source>
</evidence>
<feature type="region of interest" description="Disordered" evidence="3">
    <location>
        <begin position="1"/>
        <end position="76"/>
    </location>
</feature>
<dbReference type="PANTHER" id="PTHR10288">
    <property type="entry name" value="KH DOMAIN CONTAINING RNA BINDING PROTEIN"/>
    <property type="match status" value="1"/>
</dbReference>
<keyword evidence="2" id="KW-0694">RNA-binding</keyword>
<dbReference type="OMA" id="AKIFQFD"/>
<dbReference type="Proteomes" id="UP000041254">
    <property type="component" value="Unassembled WGS sequence"/>
</dbReference>
<gene>
    <name evidence="5" type="ORF">Vbra_12598</name>
</gene>
<feature type="domain" description="K Homology" evidence="4">
    <location>
        <begin position="386"/>
        <end position="459"/>
    </location>
</feature>
<reference evidence="5 6" key="1">
    <citation type="submission" date="2014-11" db="EMBL/GenBank/DDBJ databases">
        <authorList>
            <person name="Zhu J."/>
            <person name="Qi W."/>
            <person name="Song R."/>
        </authorList>
    </citation>
    <scope>NUCLEOTIDE SEQUENCE [LARGE SCALE GENOMIC DNA]</scope>
</reference>
<dbReference type="OrthoDB" id="1937934at2759"/>
<feature type="region of interest" description="Disordered" evidence="3">
    <location>
        <begin position="169"/>
        <end position="193"/>
    </location>
</feature>
<dbReference type="SMART" id="SM00322">
    <property type="entry name" value="KH"/>
    <property type="match status" value="4"/>
</dbReference>
<dbReference type="InterPro" id="IPR036612">
    <property type="entry name" value="KH_dom_type_1_sf"/>
</dbReference>
<evidence type="ECO:0000259" key="4">
    <source>
        <dbReference type="SMART" id="SM00322"/>
    </source>
</evidence>